<accession>A0ACD3AQP7</accession>
<feature type="non-terminal residue" evidence="1">
    <location>
        <position position="1"/>
    </location>
</feature>
<protein>
    <submittedName>
        <fullName evidence="1">Uncharacterized protein</fullName>
    </submittedName>
</protein>
<gene>
    <name evidence="1" type="ORF">BDN72DRAFT_751534</name>
</gene>
<feature type="non-terminal residue" evidence="1">
    <location>
        <position position="65"/>
    </location>
</feature>
<name>A0ACD3AQP7_9AGAR</name>
<evidence type="ECO:0000313" key="2">
    <source>
        <dbReference type="Proteomes" id="UP000308600"/>
    </source>
</evidence>
<organism evidence="1 2">
    <name type="scientific">Pluteus cervinus</name>
    <dbReference type="NCBI Taxonomy" id="181527"/>
    <lineage>
        <taxon>Eukaryota</taxon>
        <taxon>Fungi</taxon>
        <taxon>Dikarya</taxon>
        <taxon>Basidiomycota</taxon>
        <taxon>Agaricomycotina</taxon>
        <taxon>Agaricomycetes</taxon>
        <taxon>Agaricomycetidae</taxon>
        <taxon>Agaricales</taxon>
        <taxon>Pluteineae</taxon>
        <taxon>Pluteaceae</taxon>
        <taxon>Pluteus</taxon>
    </lineage>
</organism>
<evidence type="ECO:0000313" key="1">
    <source>
        <dbReference type="EMBL" id="TFK68268.1"/>
    </source>
</evidence>
<reference evidence="1 2" key="1">
    <citation type="journal article" date="2019" name="Nat. Ecol. Evol.">
        <title>Megaphylogeny resolves global patterns of mushroom evolution.</title>
        <authorList>
            <person name="Varga T."/>
            <person name="Krizsan K."/>
            <person name="Foldi C."/>
            <person name="Dima B."/>
            <person name="Sanchez-Garcia M."/>
            <person name="Sanchez-Ramirez S."/>
            <person name="Szollosi G.J."/>
            <person name="Szarkandi J.G."/>
            <person name="Papp V."/>
            <person name="Albert L."/>
            <person name="Andreopoulos W."/>
            <person name="Angelini C."/>
            <person name="Antonin V."/>
            <person name="Barry K.W."/>
            <person name="Bougher N.L."/>
            <person name="Buchanan P."/>
            <person name="Buyck B."/>
            <person name="Bense V."/>
            <person name="Catcheside P."/>
            <person name="Chovatia M."/>
            <person name="Cooper J."/>
            <person name="Damon W."/>
            <person name="Desjardin D."/>
            <person name="Finy P."/>
            <person name="Geml J."/>
            <person name="Haridas S."/>
            <person name="Hughes K."/>
            <person name="Justo A."/>
            <person name="Karasinski D."/>
            <person name="Kautmanova I."/>
            <person name="Kiss B."/>
            <person name="Kocsube S."/>
            <person name="Kotiranta H."/>
            <person name="LaButti K.M."/>
            <person name="Lechner B.E."/>
            <person name="Liimatainen K."/>
            <person name="Lipzen A."/>
            <person name="Lukacs Z."/>
            <person name="Mihaltcheva S."/>
            <person name="Morgado L.N."/>
            <person name="Niskanen T."/>
            <person name="Noordeloos M.E."/>
            <person name="Ohm R.A."/>
            <person name="Ortiz-Santana B."/>
            <person name="Ovrebo C."/>
            <person name="Racz N."/>
            <person name="Riley R."/>
            <person name="Savchenko A."/>
            <person name="Shiryaev A."/>
            <person name="Soop K."/>
            <person name="Spirin V."/>
            <person name="Szebenyi C."/>
            <person name="Tomsovsky M."/>
            <person name="Tulloss R.E."/>
            <person name="Uehling J."/>
            <person name="Grigoriev I.V."/>
            <person name="Vagvolgyi C."/>
            <person name="Papp T."/>
            <person name="Martin F.M."/>
            <person name="Miettinen O."/>
            <person name="Hibbett D.S."/>
            <person name="Nagy L.G."/>
        </authorList>
    </citation>
    <scope>NUCLEOTIDE SEQUENCE [LARGE SCALE GENOMIC DNA]</scope>
    <source>
        <strain evidence="1 2">NL-1719</strain>
    </source>
</reference>
<dbReference type="Proteomes" id="UP000308600">
    <property type="component" value="Unassembled WGS sequence"/>
</dbReference>
<keyword evidence="2" id="KW-1185">Reference proteome</keyword>
<sequence>PSELWMYIFSFACMDNGYTGRSLSLVSQTIHELSAPLKYQSICIARHKHLFNFLETFKQIPIHRR</sequence>
<proteinExistence type="predicted"/>
<dbReference type="EMBL" id="ML208355">
    <property type="protein sequence ID" value="TFK68268.1"/>
    <property type="molecule type" value="Genomic_DNA"/>
</dbReference>